<dbReference type="AlphaFoldDB" id="A0AAW1JKP0"/>
<evidence type="ECO:0000313" key="1">
    <source>
        <dbReference type="EMBL" id="KAK9704434.1"/>
    </source>
</evidence>
<name>A0AAW1JKP0_POPJA</name>
<keyword evidence="2" id="KW-1185">Reference proteome</keyword>
<evidence type="ECO:0000313" key="2">
    <source>
        <dbReference type="Proteomes" id="UP001458880"/>
    </source>
</evidence>
<organism evidence="1 2">
    <name type="scientific">Popillia japonica</name>
    <name type="common">Japanese beetle</name>
    <dbReference type="NCBI Taxonomy" id="7064"/>
    <lineage>
        <taxon>Eukaryota</taxon>
        <taxon>Metazoa</taxon>
        <taxon>Ecdysozoa</taxon>
        <taxon>Arthropoda</taxon>
        <taxon>Hexapoda</taxon>
        <taxon>Insecta</taxon>
        <taxon>Pterygota</taxon>
        <taxon>Neoptera</taxon>
        <taxon>Endopterygota</taxon>
        <taxon>Coleoptera</taxon>
        <taxon>Polyphaga</taxon>
        <taxon>Scarabaeiformia</taxon>
        <taxon>Scarabaeidae</taxon>
        <taxon>Rutelinae</taxon>
        <taxon>Popillia</taxon>
    </lineage>
</organism>
<sequence>MMKFKEEIFIGVNVATQEGWDNFSNVDEELETEEDMTEYEILAGSSANLELEINNDEVEMDETTEFQPPTIKDALSVVEMIQQFFTFN</sequence>
<gene>
    <name evidence="1" type="ORF">QE152_g28328</name>
</gene>
<dbReference type="EMBL" id="JASPKY010000350">
    <property type="protein sequence ID" value="KAK9704434.1"/>
    <property type="molecule type" value="Genomic_DNA"/>
</dbReference>
<accession>A0AAW1JKP0</accession>
<protein>
    <submittedName>
        <fullName evidence="1">Uncharacterized protein</fullName>
    </submittedName>
</protein>
<reference evidence="1 2" key="1">
    <citation type="journal article" date="2024" name="BMC Genomics">
        <title>De novo assembly and annotation of Popillia japonica's genome with initial clues to its potential as an invasive pest.</title>
        <authorList>
            <person name="Cucini C."/>
            <person name="Boschi S."/>
            <person name="Funari R."/>
            <person name="Cardaioli E."/>
            <person name="Iannotti N."/>
            <person name="Marturano G."/>
            <person name="Paoli F."/>
            <person name="Bruttini M."/>
            <person name="Carapelli A."/>
            <person name="Frati F."/>
            <person name="Nardi F."/>
        </authorList>
    </citation>
    <scope>NUCLEOTIDE SEQUENCE [LARGE SCALE GENOMIC DNA]</scope>
    <source>
        <strain evidence="1">DMR45628</strain>
    </source>
</reference>
<comment type="caution">
    <text evidence="1">The sequence shown here is derived from an EMBL/GenBank/DDBJ whole genome shotgun (WGS) entry which is preliminary data.</text>
</comment>
<dbReference type="Proteomes" id="UP001458880">
    <property type="component" value="Unassembled WGS sequence"/>
</dbReference>
<proteinExistence type="predicted"/>